<dbReference type="AlphaFoldDB" id="A0A2K2U4W2"/>
<dbReference type="SUPFAM" id="SSF52540">
    <property type="entry name" value="P-loop containing nucleoside triphosphate hydrolases"/>
    <property type="match status" value="1"/>
</dbReference>
<accession>A0A2K2U4W2</accession>
<dbReference type="PANTHER" id="PTHR30486">
    <property type="entry name" value="TWITCHING MOTILITY PROTEIN PILT"/>
    <property type="match status" value="1"/>
</dbReference>
<comment type="caution">
    <text evidence="3">The sequence shown here is derived from an EMBL/GenBank/DDBJ whole genome shotgun (WGS) entry which is preliminary data.</text>
</comment>
<dbReference type="Gene3D" id="3.40.50.300">
    <property type="entry name" value="P-loop containing nucleotide triphosphate hydrolases"/>
    <property type="match status" value="1"/>
</dbReference>
<evidence type="ECO:0000313" key="4">
    <source>
        <dbReference type="Proteomes" id="UP000236488"/>
    </source>
</evidence>
<dbReference type="InterPro" id="IPR001482">
    <property type="entry name" value="T2SS/T4SS_dom"/>
</dbReference>
<gene>
    <name evidence="3" type="ORF">C2L80_06875</name>
</gene>
<evidence type="ECO:0000313" key="3">
    <source>
        <dbReference type="EMBL" id="PNV65383.1"/>
    </source>
</evidence>
<feature type="domain" description="Bacterial type II secretion system protein E" evidence="2">
    <location>
        <begin position="101"/>
        <end position="353"/>
    </location>
</feature>
<dbReference type="RefSeq" id="WP_087197335.1">
    <property type="nucleotide sequence ID" value="NZ_PPEL01000033.1"/>
</dbReference>
<sequence>MDRSTERALKASVREEVASRLRAGQASPSAVEALIREVVGQVAFEQGEPLSLYELESLAGGIVDDFLRYGPLQPLLDDPAVTEIMVNGGGVDEADPALPFRAPVVYVERAGLIEHRPDIVFDDADHVRRIINKIAEQAGMRCDETHAMGCAMLPGGRARATYVVPPISPDGPALNVRTFSDGMLSMEDLLGVGALSAAMADFLCAAVQARCPIVISGGTGSGKTTLLGALSGFIPAGERVITIEDTPELRLQTAHVERMQTREANVEGEGAVGMRELVALSLRRRPDRIIVGECRGAEAYDMLQAMQTDHPGSMTTIHANDPSNALSRLRTMVGYADGDLSREVIAQQIAESLQGGLIVHVERMRDGTRKVTSVVSVDPLPEGSMVIPRAELFAYDVEGIDANGWVVGAWRPCGVQPQGIKARMRVAGIPFDPAWFFGS</sequence>
<dbReference type="GO" id="GO:0016887">
    <property type="term" value="F:ATP hydrolysis activity"/>
    <property type="evidence" value="ECO:0007669"/>
    <property type="project" value="InterPro"/>
</dbReference>
<comment type="similarity">
    <text evidence="1">Belongs to the GSP E family.</text>
</comment>
<protein>
    <submittedName>
        <fullName evidence="3">CpaF family protein</fullName>
    </submittedName>
</protein>
<dbReference type="InterPro" id="IPR050921">
    <property type="entry name" value="T4SS_GSP_E_ATPase"/>
</dbReference>
<organism evidence="3 4">
    <name type="scientific">Rubneribacter badeniensis</name>
    <dbReference type="NCBI Taxonomy" id="2070688"/>
    <lineage>
        <taxon>Bacteria</taxon>
        <taxon>Bacillati</taxon>
        <taxon>Actinomycetota</taxon>
        <taxon>Coriobacteriia</taxon>
        <taxon>Eggerthellales</taxon>
        <taxon>Eggerthellaceae</taxon>
        <taxon>Rubneribacter</taxon>
    </lineage>
</organism>
<name>A0A2K2U4W2_9ACTN</name>
<dbReference type="InterPro" id="IPR027417">
    <property type="entry name" value="P-loop_NTPase"/>
</dbReference>
<dbReference type="EMBL" id="PPEL01000033">
    <property type="protein sequence ID" value="PNV65383.1"/>
    <property type="molecule type" value="Genomic_DNA"/>
</dbReference>
<dbReference type="Gene3D" id="3.30.450.380">
    <property type="match status" value="1"/>
</dbReference>
<keyword evidence="4" id="KW-1185">Reference proteome</keyword>
<dbReference type="Pfam" id="PF00437">
    <property type="entry name" value="T2SSE"/>
    <property type="match status" value="1"/>
</dbReference>
<evidence type="ECO:0000256" key="1">
    <source>
        <dbReference type="ARBA" id="ARBA00006611"/>
    </source>
</evidence>
<evidence type="ECO:0000259" key="2">
    <source>
        <dbReference type="Pfam" id="PF00437"/>
    </source>
</evidence>
<reference evidence="3 4" key="1">
    <citation type="journal article" date="2018" name="Int. J. Syst. Evol. Microbiol.">
        <title>Rubneribacter badeniensis gen. nov., sp. nov. and Enteroscipio rubneri gen. nov., sp. nov., new members of the Eggerthellaceae isolated from human faeces.</title>
        <authorList>
            <person name="Danylec N."/>
            <person name="Gobl A."/>
            <person name="Stoll D.A."/>
            <person name="Hetzer B."/>
            <person name="Kulling S.E."/>
            <person name="Huch M."/>
        </authorList>
    </citation>
    <scope>NUCLEOTIDE SEQUENCE [LARGE SCALE GENOMIC DNA]</scope>
    <source>
        <strain evidence="3 4">ResAG-85</strain>
    </source>
</reference>
<proteinExistence type="inferred from homology"/>
<dbReference type="Proteomes" id="UP000236488">
    <property type="component" value="Unassembled WGS sequence"/>
</dbReference>
<dbReference type="CDD" id="cd01130">
    <property type="entry name" value="VirB11-like_ATPase"/>
    <property type="match status" value="1"/>
</dbReference>
<dbReference type="PANTHER" id="PTHR30486:SF6">
    <property type="entry name" value="TYPE IV PILUS RETRACTATION ATPASE PILT"/>
    <property type="match status" value="1"/>
</dbReference>